<dbReference type="SMART" id="SM00652">
    <property type="entry name" value="eIF1a"/>
    <property type="match status" value="1"/>
</dbReference>
<evidence type="ECO:0000256" key="6">
    <source>
        <dbReference type="RuleBase" id="RU004364"/>
    </source>
</evidence>
<dbReference type="InParanoid" id="A0A0C2ZME9"/>
<dbReference type="InterPro" id="IPR018104">
    <property type="entry name" value="TIF_eIF-1A_CS"/>
</dbReference>
<dbReference type="PROSITE" id="PS01262">
    <property type="entry name" value="IF1A"/>
    <property type="match status" value="1"/>
</dbReference>
<dbReference type="GO" id="GO:0003723">
    <property type="term" value="F:RNA binding"/>
    <property type="evidence" value="ECO:0007669"/>
    <property type="project" value="InterPro"/>
</dbReference>
<dbReference type="Proteomes" id="UP000053989">
    <property type="component" value="Unassembled WGS sequence"/>
</dbReference>
<keyword evidence="10" id="KW-1185">Reference proteome</keyword>
<sequence length="312" mass="35586">MVLRPQLVFNLYKKSRRAAVSTPQYVRGWMYQHIFLKFPSDLEDNKGTTHSTRTEGFFMVAMCIKYKPGPRIDEAAVACIKCLSPPAAACPREYNTVMRTSPGGSETLACQLRTPPSPTGSTEPCPEGPAVTTACSSSLTLSPLERRYKRRDAQEQRKGLYRFVLLLLYILTPCYQGGKNRRRGKNENEDDKRELIFREDGQEYAQVIKMLGNGRLEAQCFDGEKRLAHIRGKMRKKIWINQGDIVLLSLRDFQDDKADVIVKYTADEARNLKAYGELPENAKINETDNYQEEDGECTFEFGEDEEIDIDDI</sequence>
<dbReference type="GO" id="GO:0003743">
    <property type="term" value="F:translation initiation factor activity"/>
    <property type="evidence" value="ECO:0007669"/>
    <property type="project" value="UniProtKB-UniRule"/>
</dbReference>
<dbReference type="HOGENOM" id="CLU_891854_0_0_1"/>
<dbReference type="AlphaFoldDB" id="A0A0C2ZME9"/>
<feature type="domain" description="S1-like" evidence="8">
    <location>
        <begin position="191"/>
        <end position="265"/>
    </location>
</feature>
<dbReference type="InterPro" id="IPR001253">
    <property type="entry name" value="TIF_eIF-1A"/>
</dbReference>
<dbReference type="PANTHER" id="PTHR21668">
    <property type="entry name" value="EIF-1A"/>
    <property type="match status" value="1"/>
</dbReference>
<dbReference type="CDD" id="cd05793">
    <property type="entry name" value="S1_IF1A"/>
    <property type="match status" value="1"/>
</dbReference>
<dbReference type="PROSITE" id="PS50832">
    <property type="entry name" value="S1_IF1_TYPE"/>
    <property type="match status" value="1"/>
</dbReference>
<evidence type="ECO:0000313" key="10">
    <source>
        <dbReference type="Proteomes" id="UP000053989"/>
    </source>
</evidence>
<keyword evidence="3 5" id="KW-0648">Protein biosynthesis</keyword>
<keyword evidence="2 5" id="KW-0396">Initiation factor</keyword>
<evidence type="ECO:0000256" key="3">
    <source>
        <dbReference type="ARBA" id="ARBA00022917"/>
    </source>
</evidence>
<dbReference type="SUPFAM" id="SSF50249">
    <property type="entry name" value="Nucleic acid-binding proteins"/>
    <property type="match status" value="1"/>
</dbReference>
<dbReference type="OrthoDB" id="274995at2759"/>
<dbReference type="InterPro" id="IPR012340">
    <property type="entry name" value="NA-bd_OB-fold"/>
</dbReference>
<reference evidence="9 10" key="1">
    <citation type="submission" date="2014-04" db="EMBL/GenBank/DDBJ databases">
        <authorList>
            <consortium name="DOE Joint Genome Institute"/>
            <person name="Kuo A."/>
            <person name="Kohler A."/>
            <person name="Nagy L.G."/>
            <person name="Floudas D."/>
            <person name="Copeland A."/>
            <person name="Barry K.W."/>
            <person name="Cichocki N."/>
            <person name="Veneault-Fourrey C."/>
            <person name="LaButti K."/>
            <person name="Lindquist E.A."/>
            <person name="Lipzen A."/>
            <person name="Lundell T."/>
            <person name="Morin E."/>
            <person name="Murat C."/>
            <person name="Sun H."/>
            <person name="Tunlid A."/>
            <person name="Henrissat B."/>
            <person name="Grigoriev I.V."/>
            <person name="Hibbett D.S."/>
            <person name="Martin F."/>
            <person name="Nordberg H.P."/>
            <person name="Cantor M.N."/>
            <person name="Hua S.X."/>
        </authorList>
    </citation>
    <scope>NUCLEOTIDE SEQUENCE [LARGE SCALE GENOMIC DNA]</scope>
    <source>
        <strain evidence="9 10">Foug A</strain>
    </source>
</reference>
<evidence type="ECO:0000256" key="7">
    <source>
        <dbReference type="RuleBase" id="RU004365"/>
    </source>
</evidence>
<dbReference type="STRING" id="1036808.A0A0C2ZME9"/>
<dbReference type="Pfam" id="PF01176">
    <property type="entry name" value="eIF-1a"/>
    <property type="match status" value="1"/>
</dbReference>
<evidence type="ECO:0000256" key="2">
    <source>
        <dbReference type="ARBA" id="ARBA00022540"/>
    </source>
</evidence>
<gene>
    <name evidence="9" type="ORF">SCLCIDRAFT_9048</name>
</gene>
<proteinExistence type="inferred from homology"/>
<dbReference type="InterPro" id="IPR006196">
    <property type="entry name" value="RNA-binding_domain_S1_IF1"/>
</dbReference>
<dbReference type="HAMAP" id="MF_00216">
    <property type="entry name" value="aIF_1A"/>
    <property type="match status" value="1"/>
</dbReference>
<protein>
    <recommendedName>
        <fullName evidence="4">Eukaryotic translation initiation factor 4C</fullName>
    </recommendedName>
</protein>
<comment type="similarity">
    <text evidence="1 6">Belongs to the eIF-1A family.</text>
</comment>
<evidence type="ECO:0000259" key="8">
    <source>
        <dbReference type="PROSITE" id="PS50832"/>
    </source>
</evidence>
<dbReference type="Gene3D" id="2.40.50.140">
    <property type="entry name" value="Nucleic acid-binding proteins"/>
    <property type="match status" value="1"/>
</dbReference>
<organism evidence="9 10">
    <name type="scientific">Scleroderma citrinum Foug A</name>
    <dbReference type="NCBI Taxonomy" id="1036808"/>
    <lineage>
        <taxon>Eukaryota</taxon>
        <taxon>Fungi</taxon>
        <taxon>Dikarya</taxon>
        <taxon>Basidiomycota</taxon>
        <taxon>Agaricomycotina</taxon>
        <taxon>Agaricomycetes</taxon>
        <taxon>Agaricomycetidae</taxon>
        <taxon>Boletales</taxon>
        <taxon>Sclerodermatineae</taxon>
        <taxon>Sclerodermataceae</taxon>
        <taxon>Scleroderma</taxon>
    </lineage>
</organism>
<evidence type="ECO:0000256" key="1">
    <source>
        <dbReference type="ARBA" id="ARBA00007392"/>
    </source>
</evidence>
<evidence type="ECO:0000313" key="9">
    <source>
        <dbReference type="EMBL" id="KIM62758.1"/>
    </source>
</evidence>
<name>A0A0C2ZME9_9AGAM</name>
<reference evidence="10" key="2">
    <citation type="submission" date="2015-01" db="EMBL/GenBank/DDBJ databases">
        <title>Evolutionary Origins and Diversification of the Mycorrhizal Mutualists.</title>
        <authorList>
            <consortium name="DOE Joint Genome Institute"/>
            <consortium name="Mycorrhizal Genomics Consortium"/>
            <person name="Kohler A."/>
            <person name="Kuo A."/>
            <person name="Nagy L.G."/>
            <person name="Floudas D."/>
            <person name="Copeland A."/>
            <person name="Barry K.W."/>
            <person name="Cichocki N."/>
            <person name="Veneault-Fourrey C."/>
            <person name="LaButti K."/>
            <person name="Lindquist E.A."/>
            <person name="Lipzen A."/>
            <person name="Lundell T."/>
            <person name="Morin E."/>
            <person name="Murat C."/>
            <person name="Riley R."/>
            <person name="Ohm R."/>
            <person name="Sun H."/>
            <person name="Tunlid A."/>
            <person name="Henrissat B."/>
            <person name="Grigoriev I.V."/>
            <person name="Hibbett D.S."/>
            <person name="Martin F."/>
        </authorList>
    </citation>
    <scope>NUCLEOTIDE SEQUENCE [LARGE SCALE GENOMIC DNA]</scope>
    <source>
        <strain evidence="10">Foug A</strain>
    </source>
</reference>
<comment type="function">
    <text evidence="7">Seems to be required for maximal rate of protein biosynthesis. Enhances ribosome dissociation into subunits and stabilizes the binding of the initiator Met-tRNA(I) to 40 S ribosomal subunits.</text>
</comment>
<dbReference type="NCBIfam" id="TIGR00523">
    <property type="entry name" value="eIF-1A"/>
    <property type="match status" value="1"/>
</dbReference>
<evidence type="ECO:0000256" key="4">
    <source>
        <dbReference type="ARBA" id="ARBA00032507"/>
    </source>
</evidence>
<evidence type="ECO:0000256" key="5">
    <source>
        <dbReference type="PROSITE-ProRule" id="PRU00181"/>
    </source>
</evidence>
<accession>A0A0C2ZME9</accession>
<dbReference type="EMBL" id="KN822040">
    <property type="protein sequence ID" value="KIM62758.1"/>
    <property type="molecule type" value="Genomic_DNA"/>
</dbReference>